<dbReference type="AlphaFoldDB" id="A0A674J5Y6"/>
<dbReference type="GO" id="GO:0046983">
    <property type="term" value="F:protein dimerization activity"/>
    <property type="evidence" value="ECO:0007669"/>
    <property type="project" value="InterPro"/>
</dbReference>
<dbReference type="Pfam" id="PF14291">
    <property type="entry name" value="DUF4371"/>
    <property type="match status" value="1"/>
</dbReference>
<dbReference type="SUPFAM" id="SSF53098">
    <property type="entry name" value="Ribonuclease H-like"/>
    <property type="match status" value="1"/>
</dbReference>
<name>A0A674J5Y6_9SAUR</name>
<organism evidence="3 4">
    <name type="scientific">Terrapene triunguis</name>
    <name type="common">Three-toed box turtle</name>
    <dbReference type="NCBI Taxonomy" id="2587831"/>
    <lineage>
        <taxon>Eukaryota</taxon>
        <taxon>Metazoa</taxon>
        <taxon>Chordata</taxon>
        <taxon>Craniata</taxon>
        <taxon>Vertebrata</taxon>
        <taxon>Euteleostomi</taxon>
        <taxon>Archelosauria</taxon>
        <taxon>Testudinata</taxon>
        <taxon>Testudines</taxon>
        <taxon>Cryptodira</taxon>
        <taxon>Durocryptodira</taxon>
        <taxon>Testudinoidea</taxon>
        <taxon>Emydidae</taxon>
        <taxon>Terrapene</taxon>
    </lineage>
</organism>
<dbReference type="Proteomes" id="UP000472274">
    <property type="component" value="Unplaced"/>
</dbReference>
<evidence type="ECO:0000259" key="1">
    <source>
        <dbReference type="Pfam" id="PF05699"/>
    </source>
</evidence>
<dbReference type="InterPro" id="IPR008906">
    <property type="entry name" value="HATC_C_dom"/>
</dbReference>
<keyword evidence="4" id="KW-1185">Reference proteome</keyword>
<dbReference type="PANTHER" id="PTHR45749">
    <property type="match status" value="1"/>
</dbReference>
<protein>
    <recommendedName>
        <fullName evidence="5">HAT C-terminal dimerisation domain-containing protein</fullName>
    </recommendedName>
</protein>
<evidence type="ECO:0000313" key="3">
    <source>
        <dbReference type="Ensembl" id="ENSTMTP00000016660.1"/>
    </source>
</evidence>
<evidence type="ECO:0000259" key="2">
    <source>
        <dbReference type="Pfam" id="PF14291"/>
    </source>
</evidence>
<feature type="domain" description="DUF4371" evidence="2">
    <location>
        <begin position="30"/>
        <end position="209"/>
    </location>
</feature>
<reference evidence="3" key="1">
    <citation type="submission" date="2025-08" db="UniProtKB">
        <authorList>
            <consortium name="Ensembl"/>
        </authorList>
    </citation>
    <scope>IDENTIFICATION</scope>
</reference>
<accession>A0A674J5Y6</accession>
<evidence type="ECO:0000313" key="4">
    <source>
        <dbReference type="Proteomes" id="UP000472274"/>
    </source>
</evidence>
<evidence type="ECO:0008006" key="5">
    <source>
        <dbReference type="Google" id="ProtNLM"/>
    </source>
</evidence>
<sequence length="604" mass="69335">WIELSNRLRTDTTIDAAQQCQLNSEILHWQAVLERLLAIINFLAEQCLAFRGSSHILYENNNGNFLKLVELLAKFDNVMADHVRRVKDGEIHTHYLGKNTQNEIIELISNGVRNEILSNLKHAKYYSIIVDCTQDLSKTEQMSIVLRFLKIEENAEVKICEHLLEFIPVNETTGKALTDVILQRLEHYGIPLENMRGQGYDNGSNIILNLNNRAFFIPCHAHSLNLVVSDAAKSSKDAVSYFTTVQAIYNFFSASTHRWAVLKKHLEQKLTLKPLSQTRWESRIEAIRPFRYSSGEIYDALFEISQDLSYDTSFRHEAETLAQKMMQFQFSRCTVIWHNILNQINLTSKVMQNITIDISEAKMILNKTLEYLKKYRSDEGFEETVKEATTIAEDLDFEPTFAPQKFIRPRKKTRQFCYEAHDDPILNPNERFKVECFYCILDVAITSIEERFCQLHGHCETFEFLYDIGNIKNQFSKEDLMKQCQDLHLALSTDNAADIDAVELYDELIALSELISPKTSPLKVLEFIARNDFFTPNTAIALCILLTLPVSVASGERSFSKLKLLKNYLRSTMSQNRMSGLALISIETPGPLNRLWSPTATALG</sequence>
<dbReference type="Pfam" id="PF05699">
    <property type="entry name" value="Dimer_Tnp_hAT"/>
    <property type="match status" value="1"/>
</dbReference>
<dbReference type="InterPro" id="IPR012337">
    <property type="entry name" value="RNaseH-like_sf"/>
</dbReference>
<dbReference type="InterPro" id="IPR025398">
    <property type="entry name" value="DUF4371"/>
</dbReference>
<dbReference type="Ensembl" id="ENSTMTT00000017253.1">
    <property type="protein sequence ID" value="ENSTMTP00000016660.1"/>
    <property type="gene ID" value="ENSTMTG00000012204.1"/>
</dbReference>
<feature type="domain" description="HAT C-terminal dimerisation" evidence="1">
    <location>
        <begin position="509"/>
        <end position="587"/>
    </location>
</feature>
<reference evidence="3" key="2">
    <citation type="submission" date="2025-09" db="UniProtKB">
        <authorList>
            <consortium name="Ensembl"/>
        </authorList>
    </citation>
    <scope>IDENTIFICATION</scope>
</reference>
<dbReference type="PANTHER" id="PTHR45749:SF35">
    <property type="entry name" value="AC-LIKE TRANSPOSASE-RELATED"/>
    <property type="match status" value="1"/>
</dbReference>
<dbReference type="InParanoid" id="A0A674J5Y6"/>
<dbReference type="GeneTree" id="ENSGT00940000154356"/>
<proteinExistence type="predicted"/>